<evidence type="ECO:0000256" key="1">
    <source>
        <dbReference type="SAM" id="MobiDB-lite"/>
    </source>
</evidence>
<proteinExistence type="predicted"/>
<evidence type="ECO:0000313" key="3">
    <source>
        <dbReference type="Proteomes" id="UP000600918"/>
    </source>
</evidence>
<evidence type="ECO:0000313" key="2">
    <source>
        <dbReference type="EMBL" id="KAF7417023.1"/>
    </source>
</evidence>
<protein>
    <submittedName>
        <fullName evidence="2">Uncharacterized protein</fullName>
    </submittedName>
</protein>
<comment type="caution">
    <text evidence="2">The sequence shown here is derived from an EMBL/GenBank/DDBJ whole genome shotgun (WGS) entry which is preliminary data.</text>
</comment>
<sequence>MEKEKEKEKEEDEEDDEEEKEEEEEEEEKKGLEVEANRKPAFEKSPLALDINQTNSLETPPFSHRGANSPKFSAILRHCEEVVYVVRRQPVAPLESDVENDASNDHRWRDKRMRWNRSGSLGGGTFHRGERRGE</sequence>
<name>A0A834NS87_VESPE</name>
<feature type="compositionally biased region" description="Basic and acidic residues" evidence="1">
    <location>
        <begin position="28"/>
        <end position="42"/>
    </location>
</feature>
<reference evidence="2" key="1">
    <citation type="journal article" date="2020" name="G3 (Bethesda)">
        <title>High-Quality Assemblies for Three Invasive Social Wasps from the &lt;i&gt;Vespula&lt;/i&gt; Genus.</title>
        <authorList>
            <person name="Harrop T.W.R."/>
            <person name="Guhlin J."/>
            <person name="McLaughlin G.M."/>
            <person name="Permina E."/>
            <person name="Stockwell P."/>
            <person name="Gilligan J."/>
            <person name="Le Lec M.F."/>
            <person name="Gruber M.A.M."/>
            <person name="Quinn O."/>
            <person name="Lovegrove M."/>
            <person name="Duncan E.J."/>
            <person name="Remnant E.J."/>
            <person name="Van Eeckhoven J."/>
            <person name="Graham B."/>
            <person name="Knapp R.A."/>
            <person name="Langford K.W."/>
            <person name="Kronenberg Z."/>
            <person name="Press M.O."/>
            <person name="Eacker S.M."/>
            <person name="Wilson-Rankin E.E."/>
            <person name="Purcell J."/>
            <person name="Lester P.J."/>
            <person name="Dearden P.K."/>
        </authorList>
    </citation>
    <scope>NUCLEOTIDE SEQUENCE</scope>
    <source>
        <strain evidence="2">Volc-1</strain>
    </source>
</reference>
<gene>
    <name evidence="2" type="ORF">H0235_011554</name>
</gene>
<feature type="compositionally biased region" description="Acidic residues" evidence="1">
    <location>
        <begin position="9"/>
        <end position="27"/>
    </location>
</feature>
<feature type="region of interest" description="Disordered" evidence="1">
    <location>
        <begin position="1"/>
        <end position="67"/>
    </location>
</feature>
<feature type="region of interest" description="Disordered" evidence="1">
    <location>
        <begin position="114"/>
        <end position="134"/>
    </location>
</feature>
<dbReference type="AlphaFoldDB" id="A0A834NS87"/>
<accession>A0A834NS87</accession>
<dbReference type="Proteomes" id="UP000600918">
    <property type="component" value="Unassembled WGS sequence"/>
</dbReference>
<keyword evidence="3" id="KW-1185">Reference proteome</keyword>
<dbReference type="EMBL" id="JACSDY010000010">
    <property type="protein sequence ID" value="KAF7417023.1"/>
    <property type="molecule type" value="Genomic_DNA"/>
</dbReference>
<organism evidence="2 3">
    <name type="scientific">Vespula pensylvanica</name>
    <name type="common">Western yellow jacket</name>
    <name type="synonym">Wasp</name>
    <dbReference type="NCBI Taxonomy" id="30213"/>
    <lineage>
        <taxon>Eukaryota</taxon>
        <taxon>Metazoa</taxon>
        <taxon>Ecdysozoa</taxon>
        <taxon>Arthropoda</taxon>
        <taxon>Hexapoda</taxon>
        <taxon>Insecta</taxon>
        <taxon>Pterygota</taxon>
        <taxon>Neoptera</taxon>
        <taxon>Endopterygota</taxon>
        <taxon>Hymenoptera</taxon>
        <taxon>Apocrita</taxon>
        <taxon>Aculeata</taxon>
        <taxon>Vespoidea</taxon>
        <taxon>Vespidae</taxon>
        <taxon>Vespinae</taxon>
        <taxon>Vespula</taxon>
    </lineage>
</organism>